<keyword evidence="11" id="KW-1185">Reference proteome</keyword>
<evidence type="ECO:0000256" key="3">
    <source>
        <dbReference type="ARBA" id="ARBA00023457"/>
    </source>
</evidence>
<dbReference type="AlphaFoldDB" id="A0A4R8IPV5"/>
<dbReference type="PANTHER" id="PTHR43413">
    <property type="entry name" value="TRANSCRIPTIONAL REGULATOR, ASNC FAMILY"/>
    <property type="match status" value="1"/>
</dbReference>
<feature type="domain" description="Siroheme decarboxylase NirL-like HTH" evidence="9">
    <location>
        <begin position="16"/>
        <end position="62"/>
    </location>
</feature>
<dbReference type="SMART" id="SM00344">
    <property type="entry name" value="HTH_ASNC"/>
    <property type="match status" value="1"/>
</dbReference>
<dbReference type="PANTHER" id="PTHR43413:SF1">
    <property type="entry name" value="SIROHEME DECARBOXYLASE NIRL SUBUNIT"/>
    <property type="match status" value="1"/>
</dbReference>
<organism evidence="10 11">
    <name type="scientific">Thiohalophilus thiocyanatoxydans</name>
    <dbReference type="NCBI Taxonomy" id="381308"/>
    <lineage>
        <taxon>Bacteria</taxon>
        <taxon>Pseudomonadati</taxon>
        <taxon>Pseudomonadota</taxon>
        <taxon>Gammaproteobacteria</taxon>
        <taxon>Thiohalomonadales</taxon>
        <taxon>Thiohalophilaceae</taxon>
        <taxon>Thiohalophilus</taxon>
    </lineage>
</organism>
<gene>
    <name evidence="10" type="ORF">EDC23_2695</name>
</gene>
<comment type="function">
    <text evidence="6">Involved in heme d1 biosynthesis. Catalyzes the decarboxylation of siroheme into didecarboxysiroheme.</text>
</comment>
<name>A0A4R8IPV5_9GAMM</name>
<evidence type="ECO:0000256" key="4">
    <source>
        <dbReference type="ARBA" id="ARBA00023465"/>
    </source>
</evidence>
<protein>
    <recommendedName>
        <fullName evidence="5">siroheme decarboxylase</fullName>
        <ecNumber evidence="5">4.1.1.111</ecNumber>
    </recommendedName>
</protein>
<comment type="similarity">
    <text evidence="3">Belongs to the Ahb/Nir family.</text>
</comment>
<dbReference type="RefSeq" id="WP_243830795.1">
    <property type="nucleotide sequence ID" value="NZ_SOQX01000009.1"/>
</dbReference>
<dbReference type="Pfam" id="PF22451">
    <property type="entry name" value="NirdL-like_HTH"/>
    <property type="match status" value="1"/>
</dbReference>
<dbReference type="GO" id="GO:0016829">
    <property type="term" value="F:lyase activity"/>
    <property type="evidence" value="ECO:0007669"/>
    <property type="project" value="UniProtKB-KW"/>
</dbReference>
<dbReference type="EMBL" id="SOQX01000009">
    <property type="protein sequence ID" value="TDX98211.1"/>
    <property type="molecule type" value="Genomic_DNA"/>
</dbReference>
<dbReference type="InterPro" id="IPR040523">
    <property type="entry name" value="AsnC_trans_reg2"/>
</dbReference>
<dbReference type="Proteomes" id="UP000294914">
    <property type="component" value="Unassembled WGS sequence"/>
</dbReference>
<evidence type="ECO:0000259" key="9">
    <source>
        <dbReference type="Pfam" id="PF22451"/>
    </source>
</evidence>
<evidence type="ECO:0000256" key="1">
    <source>
        <dbReference type="ARBA" id="ARBA00023239"/>
    </source>
</evidence>
<dbReference type="InterPro" id="IPR050684">
    <property type="entry name" value="HTH-Siroheme_Decarb"/>
</dbReference>
<dbReference type="InterPro" id="IPR053953">
    <property type="entry name" value="NirdL-like_HTH"/>
</dbReference>
<feature type="domain" description="Siroheme decarboxylase AsnC-like ligand binding" evidence="8">
    <location>
        <begin position="72"/>
        <end position="160"/>
    </location>
</feature>
<evidence type="ECO:0000313" key="11">
    <source>
        <dbReference type="Proteomes" id="UP000294914"/>
    </source>
</evidence>
<evidence type="ECO:0000256" key="2">
    <source>
        <dbReference type="ARBA" id="ARBA00023444"/>
    </source>
</evidence>
<reference evidence="10 11" key="1">
    <citation type="submission" date="2019-03" db="EMBL/GenBank/DDBJ databases">
        <title>Genomic Encyclopedia of Type Strains, Phase IV (KMG-IV): sequencing the most valuable type-strain genomes for metagenomic binning, comparative biology and taxonomic classification.</title>
        <authorList>
            <person name="Goeker M."/>
        </authorList>
    </citation>
    <scope>NUCLEOTIDE SEQUENCE [LARGE SCALE GENOMIC DNA]</scope>
    <source>
        <strain evidence="10 11">DSM 16326</strain>
    </source>
</reference>
<dbReference type="InterPro" id="IPR019888">
    <property type="entry name" value="Tscrpt_reg_AsnC-like"/>
</dbReference>
<evidence type="ECO:0000259" key="8">
    <source>
        <dbReference type="Pfam" id="PF17805"/>
    </source>
</evidence>
<dbReference type="Pfam" id="PF17805">
    <property type="entry name" value="AsnC_trans_reg2"/>
    <property type="match status" value="1"/>
</dbReference>
<accession>A0A4R8IPV5</accession>
<dbReference type="SUPFAM" id="SSF46785">
    <property type="entry name" value="Winged helix' DNA-binding domain"/>
    <property type="match status" value="1"/>
</dbReference>
<evidence type="ECO:0000256" key="7">
    <source>
        <dbReference type="ARBA" id="ARBA00048470"/>
    </source>
</evidence>
<dbReference type="Gene3D" id="3.30.70.3460">
    <property type="match status" value="1"/>
</dbReference>
<sequence>MQAIKHEDTAMLDETDRRLILATQEGLPLDPRPYAVIARNIGISAGEVMQRLQRMLNSGVIRRIAAVPNHYQLGYTANAMSVWNVPDESIEKLGKRIGALEFVSHCYRRPRHLPNWPYNLFAMVHATSRDEALEKVAEIARLLGDNDQGHDILFSRRILKKTGMRLTP</sequence>
<evidence type="ECO:0000256" key="5">
    <source>
        <dbReference type="ARBA" id="ARBA00023471"/>
    </source>
</evidence>
<evidence type="ECO:0000256" key="6">
    <source>
        <dbReference type="ARBA" id="ARBA00045291"/>
    </source>
</evidence>
<comment type="catalytic activity">
    <reaction evidence="7">
        <text>siroheme + 2 H(+) = 12,18-didecarboxysiroheme + 2 CO2</text>
        <dbReference type="Rhea" id="RHEA:19093"/>
        <dbReference type="ChEBI" id="CHEBI:15378"/>
        <dbReference type="ChEBI" id="CHEBI:16526"/>
        <dbReference type="ChEBI" id="CHEBI:60052"/>
        <dbReference type="ChEBI" id="CHEBI:140497"/>
        <dbReference type="EC" id="4.1.1.111"/>
    </reaction>
</comment>
<proteinExistence type="inferred from homology"/>
<comment type="subunit">
    <text evidence="4">Probably forms a complex composed of NirD, NirL, NirG and NirH. All proteins are required for the total conversion of siroheme to didecarboxysiroheme.</text>
</comment>
<dbReference type="EC" id="4.1.1.111" evidence="5"/>
<dbReference type="InterPro" id="IPR036390">
    <property type="entry name" value="WH_DNA-bd_sf"/>
</dbReference>
<comment type="caution">
    <text evidence="10">The sequence shown here is derived from an EMBL/GenBank/DDBJ whole genome shotgun (WGS) entry which is preliminary data.</text>
</comment>
<evidence type="ECO:0000313" key="10">
    <source>
        <dbReference type="EMBL" id="TDX98211.1"/>
    </source>
</evidence>
<keyword evidence="1" id="KW-0456">Lyase</keyword>
<comment type="pathway">
    <text evidence="2">Porphyrin-containing compound metabolism.</text>
</comment>